<accession>A0A7D7LGJ9</accession>
<keyword evidence="2" id="KW-1185">Reference proteome</keyword>
<dbReference type="AlphaFoldDB" id="A0A7D7LGJ9"/>
<evidence type="ECO:0000313" key="1">
    <source>
        <dbReference type="EMBL" id="QMS90211.1"/>
    </source>
</evidence>
<sequence>MEKLNIKEEARKLIDKLPDNSTWDDLMYEIYVRQVVEAGLADSQAGKVISAQEVRAKFGLPE</sequence>
<dbReference type="Proteomes" id="UP000514713">
    <property type="component" value="Chromosome"/>
</dbReference>
<reference evidence="2" key="1">
    <citation type="submission" date="2020-06" db="EMBL/GenBank/DDBJ databases">
        <title>Nostoc edaphicum CCNP1411 genome.</title>
        <authorList>
            <person name="Fidor A."/>
            <person name="Grabski M."/>
            <person name="Gawor J."/>
            <person name="Gromadka R."/>
            <person name="Wegrzyn G."/>
            <person name="Mazur-Marzec H."/>
        </authorList>
    </citation>
    <scope>NUCLEOTIDE SEQUENCE [LARGE SCALE GENOMIC DNA]</scope>
    <source>
        <strain evidence="2">CCNP1411</strain>
    </source>
</reference>
<protein>
    <submittedName>
        <fullName evidence="1">Uncharacterized protein</fullName>
    </submittedName>
</protein>
<organism evidence="1 2">
    <name type="scientific">Nostoc edaphicum CCNP1411</name>
    <dbReference type="NCBI Taxonomy" id="1472755"/>
    <lineage>
        <taxon>Bacteria</taxon>
        <taxon>Bacillati</taxon>
        <taxon>Cyanobacteriota</taxon>
        <taxon>Cyanophyceae</taxon>
        <taxon>Nostocales</taxon>
        <taxon>Nostocaceae</taxon>
        <taxon>Nostoc</taxon>
    </lineage>
</organism>
<name>A0A7D7LGJ9_9NOSO</name>
<dbReference type="KEGG" id="ned:HUN01_22440"/>
<proteinExistence type="predicted"/>
<dbReference type="RefSeq" id="WP_181928050.1">
    <property type="nucleotide sequence ID" value="NZ_CP054698.1"/>
</dbReference>
<evidence type="ECO:0000313" key="2">
    <source>
        <dbReference type="Proteomes" id="UP000514713"/>
    </source>
</evidence>
<dbReference type="EMBL" id="CP054698">
    <property type="protein sequence ID" value="QMS90211.1"/>
    <property type="molecule type" value="Genomic_DNA"/>
</dbReference>
<gene>
    <name evidence="1" type="ORF">HUN01_22440</name>
</gene>